<sequence>MGTSNGLKIWCPVRCGYKSRYTTTGTPFKEFPTEGGNVSSSMGSQLTGNLLSMYTPRGGSSLSLSSRLWNGTTISIWIGFRKLSNLTVKEHFAFNVSLRMFTRTIVIQRRVEDL</sequence>
<dbReference type="AlphaFoldDB" id="A0A699SML2"/>
<organism evidence="1">
    <name type="scientific">Tanacetum cinerariifolium</name>
    <name type="common">Dalmatian daisy</name>
    <name type="synonym">Chrysanthemum cinerariifolium</name>
    <dbReference type="NCBI Taxonomy" id="118510"/>
    <lineage>
        <taxon>Eukaryota</taxon>
        <taxon>Viridiplantae</taxon>
        <taxon>Streptophyta</taxon>
        <taxon>Embryophyta</taxon>
        <taxon>Tracheophyta</taxon>
        <taxon>Spermatophyta</taxon>
        <taxon>Magnoliopsida</taxon>
        <taxon>eudicotyledons</taxon>
        <taxon>Gunneridae</taxon>
        <taxon>Pentapetalae</taxon>
        <taxon>asterids</taxon>
        <taxon>campanulids</taxon>
        <taxon>Asterales</taxon>
        <taxon>Asteraceae</taxon>
        <taxon>Asteroideae</taxon>
        <taxon>Anthemideae</taxon>
        <taxon>Anthemidinae</taxon>
        <taxon>Tanacetum</taxon>
    </lineage>
</organism>
<accession>A0A699SML2</accession>
<name>A0A699SML2_TANCI</name>
<evidence type="ECO:0000313" key="1">
    <source>
        <dbReference type="EMBL" id="GFC99064.1"/>
    </source>
</evidence>
<dbReference type="EMBL" id="BKCJ011175980">
    <property type="protein sequence ID" value="GFC99064.1"/>
    <property type="molecule type" value="Genomic_DNA"/>
</dbReference>
<reference evidence="1" key="1">
    <citation type="journal article" date="2019" name="Sci. Rep.">
        <title>Draft genome of Tanacetum cinerariifolium, the natural source of mosquito coil.</title>
        <authorList>
            <person name="Yamashiro T."/>
            <person name="Shiraishi A."/>
            <person name="Satake H."/>
            <person name="Nakayama K."/>
        </authorList>
    </citation>
    <scope>NUCLEOTIDE SEQUENCE</scope>
</reference>
<proteinExistence type="predicted"/>
<gene>
    <name evidence="1" type="ORF">Tci_871034</name>
</gene>
<feature type="non-terminal residue" evidence="1">
    <location>
        <position position="114"/>
    </location>
</feature>
<protein>
    <submittedName>
        <fullName evidence="1">Uncharacterized protein</fullName>
    </submittedName>
</protein>
<comment type="caution">
    <text evidence="1">The sequence shown here is derived from an EMBL/GenBank/DDBJ whole genome shotgun (WGS) entry which is preliminary data.</text>
</comment>